<protein>
    <recommendedName>
        <fullName evidence="1">NrS-1 polymerase-like HBD domain-containing protein</fullName>
    </recommendedName>
</protein>
<dbReference type="EMBL" id="JACHEW010000014">
    <property type="protein sequence ID" value="MBB6017438.1"/>
    <property type="molecule type" value="Genomic_DNA"/>
</dbReference>
<dbReference type="Pfam" id="PF22763">
    <property type="entry name" value="NrS1-1_pol-like_HBD"/>
    <property type="match status" value="1"/>
</dbReference>
<gene>
    <name evidence="3" type="ORF">FHR04_06290</name>
    <name evidence="2" type="ORF">HNQ04_002703</name>
</gene>
<reference evidence="3 4" key="1">
    <citation type="submission" date="2019-06" db="EMBL/GenBank/DDBJ databases">
        <title>Genome sequence of Deinococcus radiopugnans ATCC 19172.</title>
        <authorList>
            <person name="Maclea K.S."/>
            <person name="Maynard C.R."/>
        </authorList>
    </citation>
    <scope>NUCLEOTIDE SEQUENCE [LARGE SCALE GENOMIC DNA]</scope>
    <source>
        <strain evidence="3 4">ATCC 19172</strain>
    </source>
</reference>
<dbReference type="RefSeq" id="WP_139401702.1">
    <property type="nucleotide sequence ID" value="NZ_JACHEW010000014.1"/>
</dbReference>
<dbReference type="Proteomes" id="UP000629870">
    <property type="component" value="Unassembled WGS sequence"/>
</dbReference>
<dbReference type="OrthoDB" id="65369at2"/>
<dbReference type="AlphaFoldDB" id="A0A5C4Y8S9"/>
<evidence type="ECO:0000313" key="5">
    <source>
        <dbReference type="Proteomes" id="UP000629870"/>
    </source>
</evidence>
<feature type="domain" description="NrS-1 polymerase-like HBD" evidence="1">
    <location>
        <begin position="218"/>
        <end position="267"/>
    </location>
</feature>
<evidence type="ECO:0000259" key="1">
    <source>
        <dbReference type="Pfam" id="PF22763"/>
    </source>
</evidence>
<reference evidence="2 5" key="2">
    <citation type="submission" date="2020-08" db="EMBL/GenBank/DDBJ databases">
        <title>Genomic Encyclopedia of Type Strains, Phase IV (KMG-IV): sequencing the most valuable type-strain genomes for metagenomic binning, comparative biology and taxonomic classification.</title>
        <authorList>
            <person name="Goeker M."/>
        </authorList>
    </citation>
    <scope>NUCLEOTIDE SEQUENCE [LARGE SCALE GENOMIC DNA]</scope>
    <source>
        <strain evidence="2 5">DSM 12027</strain>
    </source>
</reference>
<evidence type="ECO:0000313" key="4">
    <source>
        <dbReference type="Proteomes" id="UP000313988"/>
    </source>
</evidence>
<keyword evidence="5" id="KW-1185">Reference proteome</keyword>
<evidence type="ECO:0000313" key="3">
    <source>
        <dbReference type="EMBL" id="TNM71969.1"/>
    </source>
</evidence>
<dbReference type="EMBL" id="VDMO01000005">
    <property type="protein sequence ID" value="TNM71969.1"/>
    <property type="molecule type" value="Genomic_DNA"/>
</dbReference>
<evidence type="ECO:0000313" key="2">
    <source>
        <dbReference type="EMBL" id="MBB6017438.1"/>
    </source>
</evidence>
<sequence>MIRRLTQFQGVLPGEVLALETWLPWIGLPRGNGRIGKAPSLPRDGRLRPVDPRGAGLSLNEAHVLGRQHHAAGLGVVLRPDDQLVVADLDVPLGAQARTLLDLPGYAERSPGGGIHLWTSGALMGNRRLPGVELLAAGYVTVTGEVLPDRGCALAPLDTVLACLPNKAVCPVSPAGVRGAPLEDGQILPRLFAARNGARAHRLLIEGDWAALGHLSASEADLAAARMLRFYVQDAEKIIRILRSTALAREKWDHADYLERTVRRALDLGGPVWRNSAA</sequence>
<organism evidence="3 4">
    <name type="scientific">Deinococcus radiopugnans ATCC 19172</name>
    <dbReference type="NCBI Taxonomy" id="585398"/>
    <lineage>
        <taxon>Bacteria</taxon>
        <taxon>Thermotogati</taxon>
        <taxon>Deinococcota</taxon>
        <taxon>Deinococci</taxon>
        <taxon>Deinococcales</taxon>
        <taxon>Deinococcaceae</taxon>
        <taxon>Deinococcus</taxon>
    </lineage>
</organism>
<proteinExistence type="predicted"/>
<name>A0A5C4Y8S9_9DEIO</name>
<dbReference type="InterPro" id="IPR054468">
    <property type="entry name" value="NrSPol-like_HBD"/>
</dbReference>
<dbReference type="Proteomes" id="UP000313988">
    <property type="component" value="Unassembled WGS sequence"/>
</dbReference>
<comment type="caution">
    <text evidence="3">The sequence shown here is derived from an EMBL/GenBank/DDBJ whole genome shotgun (WGS) entry which is preliminary data.</text>
</comment>
<accession>A0A5C4Y8S9</accession>